<dbReference type="EMBL" id="HBHQ01022029">
    <property type="protein sequence ID" value="CAD9823054.1"/>
    <property type="molecule type" value="Transcribed_RNA"/>
</dbReference>
<gene>
    <name evidence="2" type="ORF">ASEP1449_LOCUS14888</name>
</gene>
<name>A0A7S2UMW9_9STRA</name>
<sequence>MSNNRLLNEPIAVVAGGENDLATLPFGSSLYGSSARRSSGTTTSDSTRSSRGAQATTIERPFSTGTTGAASRIPVANNNRSHASLHSPTSNFAAAVFYGECHREGISPSQAERAANDISGRHRRWWVDAVAKQQDTSKSSGQKRSREEPTDSASEISGNSEGQRARDRDVIGRVSRRQEEQGGGYLYLRPSKMNRTSNGDERGEDQRGDNSVVIEIDGDPVELRVGAVSMDPVINEAEHQMAHESKASLLSILSETDGDPSSDKAREALRILYAYYQRTGLDARSKRSVLSGTWLALSRPAYNGCLGTNIHQHYLYTLGRMSFDMFRPSGLKCSIQGNFSSIQIVEGPQGNFPEHVPRRLRQEISRCRNDTDGSSSVLRTYTIIVALVIEPNQTVSGEKVSEEEQASREASGDHVVKRPIRGIMTNHGYMLPDPKVPNRLSIWFTEGTLEVNDEDTDLDEWKRIFQGAPKRDLYQRANILAAQLLLGASVPDTVDKDGTMSYEFRRPIGGHGSAYCDVMYLDDDLRILRGHNGQVYVCARLADTQTDDPTQTDTDDPDSSIK</sequence>
<proteinExistence type="predicted"/>
<evidence type="ECO:0000313" key="2">
    <source>
        <dbReference type="EMBL" id="CAD9823054.1"/>
    </source>
</evidence>
<reference evidence="2" key="1">
    <citation type="submission" date="2021-01" db="EMBL/GenBank/DDBJ databases">
        <authorList>
            <person name="Corre E."/>
            <person name="Pelletier E."/>
            <person name="Niang G."/>
            <person name="Scheremetjew M."/>
            <person name="Finn R."/>
            <person name="Kale V."/>
            <person name="Holt S."/>
            <person name="Cochrane G."/>
            <person name="Meng A."/>
            <person name="Brown T."/>
            <person name="Cohen L."/>
        </authorList>
    </citation>
    <scope>NUCLEOTIDE SEQUENCE</scope>
    <source>
        <strain evidence="2">CCMP2084</strain>
    </source>
</reference>
<accession>A0A7S2UMW9</accession>
<feature type="compositionally biased region" description="Polar residues" evidence="1">
    <location>
        <begin position="53"/>
        <end position="69"/>
    </location>
</feature>
<feature type="compositionally biased region" description="Basic and acidic residues" evidence="1">
    <location>
        <begin position="198"/>
        <end position="208"/>
    </location>
</feature>
<dbReference type="AlphaFoldDB" id="A0A7S2UMW9"/>
<protein>
    <submittedName>
        <fullName evidence="2">Uncharacterized protein</fullName>
    </submittedName>
</protein>
<organism evidence="2">
    <name type="scientific">Attheya septentrionalis</name>
    <dbReference type="NCBI Taxonomy" id="420275"/>
    <lineage>
        <taxon>Eukaryota</taxon>
        <taxon>Sar</taxon>
        <taxon>Stramenopiles</taxon>
        <taxon>Ochrophyta</taxon>
        <taxon>Bacillariophyta</taxon>
        <taxon>Coscinodiscophyceae</taxon>
        <taxon>Chaetocerotophycidae</taxon>
        <taxon>Chaetocerotales</taxon>
        <taxon>Attheyaceae</taxon>
        <taxon>Attheya</taxon>
    </lineage>
</organism>
<feature type="region of interest" description="Disordered" evidence="1">
    <location>
        <begin position="32"/>
        <end position="72"/>
    </location>
</feature>
<feature type="compositionally biased region" description="Polar residues" evidence="1">
    <location>
        <begin position="133"/>
        <end position="142"/>
    </location>
</feature>
<feature type="compositionally biased region" description="Basic and acidic residues" evidence="1">
    <location>
        <begin position="163"/>
        <end position="180"/>
    </location>
</feature>
<feature type="region of interest" description="Disordered" evidence="1">
    <location>
        <begin position="131"/>
        <end position="212"/>
    </location>
</feature>
<feature type="compositionally biased region" description="Low complexity" evidence="1">
    <location>
        <begin position="32"/>
        <end position="52"/>
    </location>
</feature>
<evidence type="ECO:0000256" key="1">
    <source>
        <dbReference type="SAM" id="MobiDB-lite"/>
    </source>
</evidence>
<feature type="compositionally biased region" description="Polar residues" evidence="1">
    <location>
        <begin position="151"/>
        <end position="162"/>
    </location>
</feature>